<proteinExistence type="inferred from homology"/>
<name>A0A1N7P6I5_9BACT</name>
<evidence type="ECO:0000256" key="1">
    <source>
        <dbReference type="ARBA" id="ARBA00022475"/>
    </source>
</evidence>
<evidence type="ECO:0000256" key="2">
    <source>
        <dbReference type="ARBA" id="ARBA00022692"/>
    </source>
</evidence>
<dbReference type="Pfam" id="PF02618">
    <property type="entry name" value="YceG"/>
    <property type="match status" value="1"/>
</dbReference>
<organism evidence="8 9">
    <name type="scientific">Belliella pelovolcani</name>
    <dbReference type="NCBI Taxonomy" id="529505"/>
    <lineage>
        <taxon>Bacteria</taxon>
        <taxon>Pseudomonadati</taxon>
        <taxon>Bacteroidota</taxon>
        <taxon>Cytophagia</taxon>
        <taxon>Cytophagales</taxon>
        <taxon>Cyclobacteriaceae</taxon>
        <taxon>Belliella</taxon>
    </lineage>
</organism>
<comment type="similarity">
    <text evidence="7">Belongs to the transglycosylase MltG family.</text>
</comment>
<dbReference type="InterPro" id="IPR003770">
    <property type="entry name" value="MLTG-like"/>
</dbReference>
<feature type="transmembrane region" description="Helical" evidence="7">
    <location>
        <begin position="9"/>
        <end position="29"/>
    </location>
</feature>
<comment type="subcellular location">
    <subcellularLocation>
        <location evidence="7">Cell membrane</location>
        <topology evidence="7">Single-pass membrane protein</topology>
    </subcellularLocation>
</comment>
<evidence type="ECO:0000256" key="3">
    <source>
        <dbReference type="ARBA" id="ARBA00022989"/>
    </source>
</evidence>
<keyword evidence="9" id="KW-1185">Reference proteome</keyword>
<keyword evidence="3 7" id="KW-1133">Transmembrane helix</keyword>
<dbReference type="PANTHER" id="PTHR30518">
    <property type="entry name" value="ENDOLYTIC MUREIN TRANSGLYCOSYLASE"/>
    <property type="match status" value="1"/>
</dbReference>
<dbReference type="GO" id="GO:0009252">
    <property type="term" value="P:peptidoglycan biosynthetic process"/>
    <property type="evidence" value="ECO:0007669"/>
    <property type="project" value="UniProtKB-UniRule"/>
</dbReference>
<dbReference type="CDD" id="cd08010">
    <property type="entry name" value="MltG_like"/>
    <property type="match status" value="1"/>
</dbReference>
<dbReference type="RefSeq" id="WP_076502460.1">
    <property type="nucleotide sequence ID" value="NZ_FTOP01000014.1"/>
</dbReference>
<evidence type="ECO:0000313" key="9">
    <source>
        <dbReference type="Proteomes" id="UP000186026"/>
    </source>
</evidence>
<dbReference type="NCBIfam" id="TIGR00247">
    <property type="entry name" value="endolytic transglycosylase MltG"/>
    <property type="match status" value="1"/>
</dbReference>
<dbReference type="PANTHER" id="PTHR30518:SF2">
    <property type="entry name" value="ENDOLYTIC MUREIN TRANSGLYCOSYLASE"/>
    <property type="match status" value="1"/>
</dbReference>
<dbReference type="GO" id="GO:0005886">
    <property type="term" value="C:plasma membrane"/>
    <property type="evidence" value="ECO:0007669"/>
    <property type="project" value="UniProtKB-SubCell"/>
</dbReference>
<dbReference type="GO" id="GO:0071555">
    <property type="term" value="P:cell wall organization"/>
    <property type="evidence" value="ECO:0007669"/>
    <property type="project" value="UniProtKB-KW"/>
</dbReference>
<sequence>MFDDKKTKYYLVGVITFSVLLTSLSFYFYQAFFSPNTLLEKEEPYLLKIPSNATFQTVSDSLYYAEAIQDVISFSFVAKVLGYQELVKPGLYTIQPRMNNLALVRKLRSGDQTPVKITFNNVRTKEDLAEKITKNIEVQELDFYGLLTDSVYIRKFGFEEETIMSMFVPNTYEVWWNTSAENLFDRMYKEYERFWTEERKQKANDLGLSQLEVSTLASIVQAETQKADERPKVAGVYLNRLRINMPLQADPTLVFAVGDFSIKRVLNVHKEIESPYNTYKYLGLPPGPINLPEISALDAVLNYEDHNYLYFCAKDDFSGYHAFATNLNEHLNNARRYQNALNKAKIY</sequence>
<evidence type="ECO:0000256" key="5">
    <source>
        <dbReference type="ARBA" id="ARBA00023239"/>
    </source>
</evidence>
<dbReference type="Proteomes" id="UP000186026">
    <property type="component" value="Unassembled WGS sequence"/>
</dbReference>
<accession>A0A1N7P6I5</accession>
<evidence type="ECO:0000256" key="6">
    <source>
        <dbReference type="ARBA" id="ARBA00023316"/>
    </source>
</evidence>
<dbReference type="EMBL" id="FTOP01000014">
    <property type="protein sequence ID" value="SIT06168.1"/>
    <property type="molecule type" value="Genomic_DNA"/>
</dbReference>
<keyword evidence="4 7" id="KW-0472">Membrane</keyword>
<dbReference type="AlphaFoldDB" id="A0A1N7P6I5"/>
<dbReference type="GO" id="GO:0008932">
    <property type="term" value="F:lytic endotransglycosylase activity"/>
    <property type="evidence" value="ECO:0007669"/>
    <property type="project" value="UniProtKB-UniRule"/>
</dbReference>
<keyword evidence="1 7" id="KW-1003">Cell membrane</keyword>
<keyword evidence="6 7" id="KW-0961">Cell wall biogenesis/degradation</keyword>
<dbReference type="Gene3D" id="3.30.1490.480">
    <property type="entry name" value="Endolytic murein transglycosylase"/>
    <property type="match status" value="1"/>
</dbReference>
<reference evidence="9" key="1">
    <citation type="submission" date="2017-01" db="EMBL/GenBank/DDBJ databases">
        <authorList>
            <person name="Varghese N."/>
            <person name="Submissions S."/>
        </authorList>
    </citation>
    <scope>NUCLEOTIDE SEQUENCE [LARGE SCALE GENOMIC DNA]</scope>
    <source>
        <strain evidence="9">DSM 46698</strain>
    </source>
</reference>
<dbReference type="OrthoDB" id="9814591at2"/>
<evidence type="ECO:0000313" key="8">
    <source>
        <dbReference type="EMBL" id="SIT06168.1"/>
    </source>
</evidence>
<keyword evidence="5 7" id="KW-0456">Lyase</keyword>
<comment type="catalytic activity">
    <reaction evidence="7">
        <text>a peptidoglycan chain = a peptidoglycan chain with N-acetyl-1,6-anhydromuramyl-[peptide] at the reducing end + a peptidoglycan chain with N-acetylglucosamine at the non-reducing end.</text>
        <dbReference type="EC" id="4.2.2.29"/>
    </reaction>
</comment>
<dbReference type="STRING" id="529505.SAMN05421761_11456"/>
<comment type="function">
    <text evidence="7">Functions as a peptidoglycan terminase that cleaves nascent peptidoglycan strands endolytically to terminate their elongation.</text>
</comment>
<dbReference type="Gene3D" id="3.30.160.60">
    <property type="entry name" value="Classic Zinc Finger"/>
    <property type="match status" value="1"/>
</dbReference>
<evidence type="ECO:0000256" key="4">
    <source>
        <dbReference type="ARBA" id="ARBA00023136"/>
    </source>
</evidence>
<gene>
    <name evidence="7" type="primary">mltG</name>
    <name evidence="8" type="ORF">SAMN05421761_11456</name>
</gene>
<protein>
    <recommendedName>
        <fullName evidence="7">Endolytic murein transglycosylase</fullName>
        <ecNumber evidence="7">4.2.2.29</ecNumber>
    </recommendedName>
    <alternativeName>
        <fullName evidence="7">Peptidoglycan lytic transglycosylase</fullName>
    </alternativeName>
    <alternativeName>
        <fullName evidence="7">Peptidoglycan polymerization terminase</fullName>
    </alternativeName>
</protein>
<feature type="site" description="Important for catalytic activity" evidence="7">
    <location>
        <position position="223"/>
    </location>
</feature>
<keyword evidence="2 7" id="KW-0812">Transmembrane</keyword>
<evidence type="ECO:0000256" key="7">
    <source>
        <dbReference type="HAMAP-Rule" id="MF_02065"/>
    </source>
</evidence>
<dbReference type="HAMAP" id="MF_02065">
    <property type="entry name" value="MltG"/>
    <property type="match status" value="1"/>
</dbReference>
<dbReference type="EC" id="4.2.2.29" evidence="7"/>